<dbReference type="PATRIC" id="fig|1303.82.peg.1630"/>
<sequence length="108" mass="12453">MATKEEREYLSQYVDIASCHLNDSDVDLLMRFIDSVGNRYIEEDSFDSWSSDGKYTRNSVTEYIIESDYSLTRNSSYQDDDGASGNYSENITNARDIINVLREKPNLL</sequence>
<comment type="caution">
    <text evidence="1">The sequence shown here is derived from an EMBL/GenBank/DDBJ whole genome shotgun (WGS) entry which is preliminary data.</text>
</comment>
<dbReference type="Proteomes" id="UP000072363">
    <property type="component" value="Unassembled WGS sequence"/>
</dbReference>
<gene>
    <name evidence="1" type="ORF">SORDD27_01530</name>
</gene>
<dbReference type="RefSeq" id="WP_061428387.1">
    <property type="nucleotide sequence ID" value="NZ_JAKUWP010000004.1"/>
</dbReference>
<reference evidence="1 2" key="1">
    <citation type="submission" date="2016-01" db="EMBL/GenBank/DDBJ databases">
        <title>Highly variable Streptococcus oralis are common among viridans streptococci isolated from primates.</title>
        <authorList>
            <person name="Denapaite D."/>
            <person name="Rieger M."/>
            <person name="Koendgen S."/>
            <person name="Brueckner R."/>
            <person name="Ochigava I."/>
            <person name="Kappeler P."/>
            <person name="Maetz-Rensing K."/>
            <person name="Leendertz F."/>
            <person name="Hakenbeck R."/>
        </authorList>
    </citation>
    <scope>NUCLEOTIDE SEQUENCE [LARGE SCALE GENOMIC DNA]</scope>
    <source>
        <strain evidence="1 2">DD27</strain>
    </source>
</reference>
<organism evidence="1 2">
    <name type="scientific">Streptococcus oralis</name>
    <dbReference type="NCBI Taxonomy" id="1303"/>
    <lineage>
        <taxon>Bacteria</taxon>
        <taxon>Bacillati</taxon>
        <taxon>Bacillota</taxon>
        <taxon>Bacilli</taxon>
        <taxon>Lactobacillales</taxon>
        <taxon>Streptococcaceae</taxon>
        <taxon>Streptococcus</taxon>
    </lineage>
</organism>
<evidence type="ECO:0000313" key="2">
    <source>
        <dbReference type="Proteomes" id="UP000072363"/>
    </source>
</evidence>
<accession>A0A139PUY6</accession>
<proteinExistence type="predicted"/>
<evidence type="ECO:0000313" key="1">
    <source>
        <dbReference type="EMBL" id="KXT94108.1"/>
    </source>
</evidence>
<name>A0A139PUY6_STROR</name>
<dbReference type="EMBL" id="LQNZ01000126">
    <property type="protein sequence ID" value="KXT94108.1"/>
    <property type="molecule type" value="Genomic_DNA"/>
</dbReference>
<dbReference type="AlphaFoldDB" id="A0A139PUY6"/>
<protein>
    <submittedName>
        <fullName evidence="1">Uncharacterized protein</fullName>
    </submittedName>
</protein>